<dbReference type="OrthoDB" id="9948556at2759"/>
<name>A0A8V0XL82_CHICK</name>
<dbReference type="Proteomes" id="UP000000539">
    <property type="component" value="Chromosome 1"/>
</dbReference>
<keyword evidence="2" id="KW-1185">Reference proteome</keyword>
<dbReference type="GeneTree" id="ENSGT00390000005575"/>
<accession>A0A8V0XL82</accession>
<dbReference type="Gene3D" id="6.10.250.2320">
    <property type="match status" value="1"/>
</dbReference>
<dbReference type="AlphaFoldDB" id="A0A8V0XL82"/>
<sequence length="80" mass="9564">MALDLDERLRRSNARFQTSILSILERYNYPFEDDFLISMETLTYDTPEGPKEWGDLSTKEVRKRFKHHARSQRTAVLRSE</sequence>
<dbReference type="PANTHER" id="PTHR15992:SF5">
    <property type="entry name" value="HOLLIDAY JUNCTION RECOGNITION PROTEIN"/>
    <property type="match status" value="1"/>
</dbReference>
<reference evidence="1" key="3">
    <citation type="submission" date="2025-09" db="UniProtKB">
        <authorList>
            <consortium name="Ensembl"/>
        </authorList>
    </citation>
    <scope>IDENTIFICATION</scope>
    <source>
        <strain evidence="1">broiler</strain>
    </source>
</reference>
<dbReference type="PANTHER" id="PTHR15992">
    <property type="entry name" value="HOLLIDAY JUNCTION RECOGNITION PROTEIN"/>
    <property type="match status" value="1"/>
</dbReference>
<evidence type="ECO:0000313" key="1">
    <source>
        <dbReference type="Ensembl" id="ENSGALP00010006559.1"/>
    </source>
</evidence>
<reference evidence="1" key="2">
    <citation type="submission" date="2025-08" db="UniProtKB">
        <authorList>
            <consortium name="Ensembl"/>
        </authorList>
    </citation>
    <scope>IDENTIFICATION</scope>
    <source>
        <strain evidence="1">broiler</strain>
    </source>
</reference>
<gene>
    <name evidence="1" type="primary">HJURP</name>
</gene>
<organism evidence="1 2">
    <name type="scientific">Gallus gallus</name>
    <name type="common">Chicken</name>
    <dbReference type="NCBI Taxonomy" id="9031"/>
    <lineage>
        <taxon>Eukaryota</taxon>
        <taxon>Metazoa</taxon>
        <taxon>Chordata</taxon>
        <taxon>Craniata</taxon>
        <taxon>Vertebrata</taxon>
        <taxon>Euteleostomi</taxon>
        <taxon>Archelosauria</taxon>
        <taxon>Archosauria</taxon>
        <taxon>Dinosauria</taxon>
        <taxon>Saurischia</taxon>
        <taxon>Theropoda</taxon>
        <taxon>Coelurosauria</taxon>
        <taxon>Aves</taxon>
        <taxon>Neognathae</taxon>
        <taxon>Galloanserae</taxon>
        <taxon>Galliformes</taxon>
        <taxon>Phasianidae</taxon>
        <taxon>Phasianinae</taxon>
        <taxon>Gallus</taxon>
    </lineage>
</organism>
<proteinExistence type="predicted"/>
<evidence type="ECO:0000313" key="2">
    <source>
        <dbReference type="Proteomes" id="UP000000539"/>
    </source>
</evidence>
<protein>
    <submittedName>
        <fullName evidence="1">Holliday junction recognition protein</fullName>
    </submittedName>
</protein>
<dbReference type="Ensembl" id="ENSGALT00010011709.1">
    <property type="protein sequence ID" value="ENSGALP00010006559.1"/>
    <property type="gene ID" value="ENSGALG00010004988.1"/>
</dbReference>
<reference evidence="1" key="1">
    <citation type="submission" date="2020-11" db="EMBL/GenBank/DDBJ databases">
        <title>Gallus gallus (Chicken) genome, bGalGal1, GRCg7b, maternal haplotype autosomes + Z &amp; W.</title>
        <authorList>
            <person name="Warren W."/>
            <person name="Formenti G."/>
            <person name="Fedrigo O."/>
            <person name="Haase B."/>
            <person name="Mountcastle J."/>
            <person name="Balacco J."/>
            <person name="Tracey A."/>
            <person name="Schneider V."/>
            <person name="Okimoto R."/>
            <person name="Cheng H."/>
            <person name="Hawken R."/>
            <person name="Howe K."/>
            <person name="Jarvis E.D."/>
        </authorList>
    </citation>
    <scope>NUCLEOTIDE SEQUENCE [LARGE SCALE GENOMIC DNA]</scope>
    <source>
        <strain evidence="1">Broiler</strain>
    </source>
</reference>